<protein>
    <submittedName>
        <fullName evidence="2">Uncharacterized protein</fullName>
    </submittedName>
</protein>
<evidence type="ECO:0000313" key="2">
    <source>
        <dbReference type="EMBL" id="KOM48159.1"/>
    </source>
</evidence>
<feature type="compositionally biased region" description="Polar residues" evidence="1">
    <location>
        <begin position="48"/>
        <end position="65"/>
    </location>
</feature>
<feature type="region of interest" description="Disordered" evidence="1">
    <location>
        <begin position="1"/>
        <end position="147"/>
    </location>
</feature>
<feature type="compositionally biased region" description="Basic residues" evidence="1">
    <location>
        <begin position="121"/>
        <end position="136"/>
    </location>
</feature>
<evidence type="ECO:0000256" key="1">
    <source>
        <dbReference type="SAM" id="MobiDB-lite"/>
    </source>
</evidence>
<gene>
    <name evidence="2" type="ORF">LR48_Vigan07g186300</name>
</gene>
<dbReference type="Gramene" id="KOM48159">
    <property type="protein sequence ID" value="KOM48159"/>
    <property type="gene ID" value="LR48_Vigan07g186300"/>
</dbReference>
<name>A0A0L9V059_PHAAN</name>
<evidence type="ECO:0000313" key="3">
    <source>
        <dbReference type="Proteomes" id="UP000053144"/>
    </source>
</evidence>
<feature type="compositionally biased region" description="Polar residues" evidence="1">
    <location>
        <begin position="108"/>
        <end position="120"/>
    </location>
</feature>
<reference evidence="3" key="1">
    <citation type="journal article" date="2015" name="Proc. Natl. Acad. Sci. U.S.A.">
        <title>Genome sequencing of adzuki bean (Vigna angularis) provides insight into high starch and low fat accumulation and domestication.</title>
        <authorList>
            <person name="Yang K."/>
            <person name="Tian Z."/>
            <person name="Chen C."/>
            <person name="Luo L."/>
            <person name="Zhao B."/>
            <person name="Wang Z."/>
            <person name="Yu L."/>
            <person name="Li Y."/>
            <person name="Sun Y."/>
            <person name="Li W."/>
            <person name="Chen Y."/>
            <person name="Li Y."/>
            <person name="Zhang Y."/>
            <person name="Ai D."/>
            <person name="Zhao J."/>
            <person name="Shang C."/>
            <person name="Ma Y."/>
            <person name="Wu B."/>
            <person name="Wang M."/>
            <person name="Gao L."/>
            <person name="Sun D."/>
            <person name="Zhang P."/>
            <person name="Guo F."/>
            <person name="Wang W."/>
            <person name="Li Y."/>
            <person name="Wang J."/>
            <person name="Varshney R.K."/>
            <person name="Wang J."/>
            <person name="Ling H.Q."/>
            <person name="Wan P."/>
        </authorList>
    </citation>
    <scope>NUCLEOTIDE SEQUENCE</scope>
    <source>
        <strain evidence="3">cv. Jingnong 6</strain>
    </source>
</reference>
<proteinExistence type="predicted"/>
<dbReference type="Proteomes" id="UP000053144">
    <property type="component" value="Chromosome 7"/>
</dbReference>
<feature type="compositionally biased region" description="Basic and acidic residues" evidence="1">
    <location>
        <begin position="10"/>
        <end position="24"/>
    </location>
</feature>
<dbReference type="AlphaFoldDB" id="A0A0L9V059"/>
<sequence length="147" mass="16665">MPSAVQGRSSRKEDARPRTLDVRPGRRTLVPEAGARPREEDVRPRQRTLVQARQRTLVQARQRTLVQPGRGRSSKLQRGRSSSQTRGTLVHADVRPAEVDARPARQRTLVQNARMSSSSGKRIKTIGSKKKERRKIQMITGVDEELR</sequence>
<feature type="compositionally biased region" description="Basic and acidic residues" evidence="1">
    <location>
        <begin position="92"/>
        <end position="103"/>
    </location>
</feature>
<accession>A0A0L9V059</accession>
<feature type="compositionally biased region" description="Basic and acidic residues" evidence="1">
    <location>
        <begin position="35"/>
        <end position="44"/>
    </location>
</feature>
<organism evidence="2 3">
    <name type="scientific">Phaseolus angularis</name>
    <name type="common">Azuki bean</name>
    <name type="synonym">Vigna angularis</name>
    <dbReference type="NCBI Taxonomy" id="3914"/>
    <lineage>
        <taxon>Eukaryota</taxon>
        <taxon>Viridiplantae</taxon>
        <taxon>Streptophyta</taxon>
        <taxon>Embryophyta</taxon>
        <taxon>Tracheophyta</taxon>
        <taxon>Spermatophyta</taxon>
        <taxon>Magnoliopsida</taxon>
        <taxon>eudicotyledons</taxon>
        <taxon>Gunneridae</taxon>
        <taxon>Pentapetalae</taxon>
        <taxon>rosids</taxon>
        <taxon>fabids</taxon>
        <taxon>Fabales</taxon>
        <taxon>Fabaceae</taxon>
        <taxon>Papilionoideae</taxon>
        <taxon>50 kb inversion clade</taxon>
        <taxon>NPAAA clade</taxon>
        <taxon>indigoferoid/millettioid clade</taxon>
        <taxon>Phaseoleae</taxon>
        <taxon>Vigna</taxon>
    </lineage>
</organism>
<dbReference type="EMBL" id="CM003377">
    <property type="protein sequence ID" value="KOM48159.1"/>
    <property type="molecule type" value="Genomic_DNA"/>
</dbReference>